<sequence>MYIAYLDESHDKNHYVVSALIIHESQWNQVFDALKEFRKYLKEKYKIPLSRELHARELAAGRGWLRPYGKGSKTRHLDVHKRDRARIFKLFTRGVIGKLDRYGVKTINACYKMSLGNAEEKAIEAVLNRLNRFVKEKNDHMLVVFDKGLETFHRKLYRKLRIYNPIPSKYGMWEDGRATKNITLDKIIADPFFHDSSHDYFIQAVDFIAFSLLKLEDPTPPKWAIKGKINKAFDHFKKIIEYEACKKDKIYGVVGRCD</sequence>
<organism evidence="1 2">
    <name type="scientific">Thermoflavimicrobium dichotomicum</name>
    <dbReference type="NCBI Taxonomy" id="46223"/>
    <lineage>
        <taxon>Bacteria</taxon>
        <taxon>Bacillati</taxon>
        <taxon>Bacillota</taxon>
        <taxon>Bacilli</taxon>
        <taxon>Bacillales</taxon>
        <taxon>Thermoactinomycetaceae</taxon>
        <taxon>Thermoflavimicrobium</taxon>
    </lineage>
</organism>
<keyword evidence="2" id="KW-1185">Reference proteome</keyword>
<dbReference type="RefSeq" id="WP_093231394.1">
    <property type="nucleotide sequence ID" value="NZ_FORR01000022.1"/>
</dbReference>
<dbReference type="AlphaFoldDB" id="A0A1I3U8W1"/>
<evidence type="ECO:0000313" key="1">
    <source>
        <dbReference type="EMBL" id="SFJ78191.1"/>
    </source>
</evidence>
<dbReference type="OrthoDB" id="2680392at2"/>
<protein>
    <recommendedName>
        <fullName evidence="3">DUF3800 domain-containing protein</fullName>
    </recommendedName>
</protein>
<dbReference type="Proteomes" id="UP000199545">
    <property type="component" value="Unassembled WGS sequence"/>
</dbReference>
<dbReference type="InterPro" id="IPR024524">
    <property type="entry name" value="DUF3800"/>
</dbReference>
<reference evidence="1 2" key="1">
    <citation type="submission" date="2016-10" db="EMBL/GenBank/DDBJ databases">
        <authorList>
            <person name="de Groot N.N."/>
        </authorList>
    </citation>
    <scope>NUCLEOTIDE SEQUENCE [LARGE SCALE GENOMIC DNA]</scope>
    <source>
        <strain evidence="1 2">DSM 44778</strain>
    </source>
</reference>
<proteinExistence type="predicted"/>
<evidence type="ECO:0000313" key="2">
    <source>
        <dbReference type="Proteomes" id="UP000199545"/>
    </source>
</evidence>
<gene>
    <name evidence="1" type="ORF">SAMN05421852_1228</name>
</gene>
<evidence type="ECO:0008006" key="3">
    <source>
        <dbReference type="Google" id="ProtNLM"/>
    </source>
</evidence>
<accession>A0A1I3U8W1</accession>
<dbReference type="Pfam" id="PF12686">
    <property type="entry name" value="DUF3800"/>
    <property type="match status" value="1"/>
</dbReference>
<dbReference type="EMBL" id="FORR01000022">
    <property type="protein sequence ID" value="SFJ78191.1"/>
    <property type="molecule type" value="Genomic_DNA"/>
</dbReference>
<name>A0A1I3U8W1_9BACL</name>